<keyword evidence="3" id="KW-0732">Signal</keyword>
<dbReference type="PANTHER" id="PTHR22923">
    <property type="entry name" value="CEREBELLIN-RELATED"/>
    <property type="match status" value="1"/>
</dbReference>
<dbReference type="PANTHER" id="PTHR22923:SF116">
    <property type="entry name" value="C1Q DOMAIN-CONTAINING PROTEIN"/>
    <property type="match status" value="1"/>
</dbReference>
<dbReference type="EMBL" id="CP056775">
    <property type="protein sequence ID" value="QRR02454.1"/>
    <property type="molecule type" value="Genomic_DNA"/>
</dbReference>
<evidence type="ECO:0000259" key="4">
    <source>
        <dbReference type="Pfam" id="PF00386"/>
    </source>
</evidence>
<organism evidence="5 6">
    <name type="scientific">Dyadobacter sandarakinus</name>
    <dbReference type="NCBI Taxonomy" id="2747268"/>
    <lineage>
        <taxon>Bacteria</taxon>
        <taxon>Pseudomonadati</taxon>
        <taxon>Bacteroidota</taxon>
        <taxon>Cytophagia</taxon>
        <taxon>Cytophagales</taxon>
        <taxon>Spirosomataceae</taxon>
        <taxon>Dyadobacter</taxon>
    </lineage>
</organism>
<evidence type="ECO:0000313" key="6">
    <source>
        <dbReference type="Proteomes" id="UP000612680"/>
    </source>
</evidence>
<proteinExistence type="predicted"/>
<dbReference type="InterPro" id="IPR008983">
    <property type="entry name" value="Tumour_necrosis_fac-like_dom"/>
</dbReference>
<dbReference type="InterPro" id="IPR050822">
    <property type="entry name" value="Cerebellin_Synaptic_Org"/>
</dbReference>
<feature type="domain" description="C1q" evidence="4">
    <location>
        <begin position="219"/>
        <end position="354"/>
    </location>
</feature>
<dbReference type="RefSeq" id="WP_204657422.1">
    <property type="nucleotide sequence ID" value="NZ_CP056775.1"/>
</dbReference>
<comment type="subcellular location">
    <subcellularLocation>
        <location evidence="1">Secreted</location>
    </subcellularLocation>
</comment>
<dbReference type="InterPro" id="IPR001073">
    <property type="entry name" value="C1q_dom"/>
</dbReference>
<evidence type="ECO:0000256" key="3">
    <source>
        <dbReference type="ARBA" id="ARBA00022729"/>
    </source>
</evidence>
<dbReference type="Pfam" id="PF00386">
    <property type="entry name" value="C1q"/>
    <property type="match status" value="1"/>
</dbReference>
<dbReference type="SUPFAM" id="SSF49842">
    <property type="entry name" value="TNF-like"/>
    <property type="match status" value="1"/>
</dbReference>
<keyword evidence="2" id="KW-0964">Secreted</keyword>
<dbReference type="Gene3D" id="2.60.120.40">
    <property type="match status" value="1"/>
</dbReference>
<sequence length="357" mass="37544">MNSNPTQLLRGLRMMVAGLCLSVLPGAGSLVLAQGVGINTTTPDPSAALHIQSSNSGLLLPQVNLQSVTDKTTIPAPAPGLLIYNTNPALDGAGFYYNNGTKTLPNWTNLNQFKIPYYVAAEHNGAAFQIDNYNGALGSAAIKGYSSGKGIGVLAESDPSGYALVVNGDVKLSGGNLNPAAGKVLTSVGSDGYATWQDPKVAPKVAFKASGVKGGGSEKTASGNFDTKIPFASEEYDLGNNYNDVNSNPHSTFIAPVNGIYHFDVKLLSNMPDGTGNDGEHYVGLKLNKDVNGSISLVAAESSFGTQTLFFNNLSVDVKLNQGERIFVVVTNLNGDYIYLHTEPYNTYFSGHLVTPL</sequence>
<protein>
    <recommendedName>
        <fullName evidence="4">C1q domain-containing protein</fullName>
    </recommendedName>
</protein>
<reference evidence="5 6" key="1">
    <citation type="submission" date="2020-06" db="EMBL/GenBank/DDBJ databases">
        <title>Dyadobacter sandarakinus sp. nov., isolated from the soil of the Arctic Yellow River Station.</title>
        <authorList>
            <person name="Zhang Y."/>
            <person name="Peng F."/>
        </authorList>
    </citation>
    <scope>NUCLEOTIDE SEQUENCE [LARGE SCALE GENOMIC DNA]</scope>
    <source>
        <strain evidence="5 6">Q3-56</strain>
    </source>
</reference>
<evidence type="ECO:0000256" key="2">
    <source>
        <dbReference type="ARBA" id="ARBA00022525"/>
    </source>
</evidence>
<name>A0ABX7I8M7_9BACT</name>
<evidence type="ECO:0000313" key="5">
    <source>
        <dbReference type="EMBL" id="QRR02454.1"/>
    </source>
</evidence>
<evidence type="ECO:0000256" key="1">
    <source>
        <dbReference type="ARBA" id="ARBA00004613"/>
    </source>
</evidence>
<accession>A0ABX7I8M7</accession>
<keyword evidence="6" id="KW-1185">Reference proteome</keyword>
<gene>
    <name evidence="5" type="ORF">HWI92_16810</name>
</gene>
<dbReference type="Proteomes" id="UP000612680">
    <property type="component" value="Chromosome"/>
</dbReference>